<keyword evidence="4" id="KW-1185">Reference proteome</keyword>
<evidence type="ECO:0000256" key="1">
    <source>
        <dbReference type="SAM" id="MobiDB-lite"/>
    </source>
</evidence>
<dbReference type="Proteomes" id="UP000585474">
    <property type="component" value="Unassembled WGS sequence"/>
</dbReference>
<comment type="caution">
    <text evidence="3">The sequence shown here is derived from an EMBL/GenBank/DDBJ whole genome shotgun (WGS) entry which is preliminary data.</text>
</comment>
<gene>
    <name evidence="3" type="ORF">Acr_20g0007140</name>
</gene>
<accession>A0A7J0GDJ7</accession>
<evidence type="ECO:0000313" key="3">
    <source>
        <dbReference type="EMBL" id="GFZ08906.1"/>
    </source>
</evidence>
<dbReference type="Pfam" id="PF03732">
    <property type="entry name" value="Retrotrans_gag"/>
    <property type="match status" value="1"/>
</dbReference>
<dbReference type="InterPro" id="IPR005162">
    <property type="entry name" value="Retrotrans_gag_dom"/>
</dbReference>
<feature type="region of interest" description="Disordered" evidence="1">
    <location>
        <begin position="86"/>
        <end position="126"/>
    </location>
</feature>
<dbReference type="EMBL" id="BJWL01000020">
    <property type="protein sequence ID" value="GFZ08906.1"/>
    <property type="molecule type" value="Genomic_DNA"/>
</dbReference>
<proteinExistence type="predicted"/>
<evidence type="ECO:0000259" key="2">
    <source>
        <dbReference type="Pfam" id="PF03732"/>
    </source>
</evidence>
<reference evidence="3 4" key="1">
    <citation type="submission" date="2019-07" db="EMBL/GenBank/DDBJ databases">
        <title>De Novo Assembly of kiwifruit Actinidia rufa.</title>
        <authorList>
            <person name="Sugita-Konishi S."/>
            <person name="Sato K."/>
            <person name="Mori E."/>
            <person name="Abe Y."/>
            <person name="Kisaki G."/>
            <person name="Hamano K."/>
            <person name="Suezawa K."/>
            <person name="Otani M."/>
            <person name="Fukuda T."/>
            <person name="Manabe T."/>
            <person name="Gomi K."/>
            <person name="Tabuchi M."/>
            <person name="Akimitsu K."/>
            <person name="Kataoka I."/>
        </authorList>
    </citation>
    <scope>NUCLEOTIDE SEQUENCE [LARGE SCALE GENOMIC DNA]</scope>
    <source>
        <strain evidence="4">cv. Fuchu</strain>
    </source>
</reference>
<feature type="domain" description="Retrotransposon gag" evidence="2">
    <location>
        <begin position="145"/>
        <end position="211"/>
    </location>
</feature>
<name>A0A7J0GDJ7_9ERIC</name>
<organism evidence="3 4">
    <name type="scientific">Actinidia rufa</name>
    <dbReference type="NCBI Taxonomy" id="165716"/>
    <lineage>
        <taxon>Eukaryota</taxon>
        <taxon>Viridiplantae</taxon>
        <taxon>Streptophyta</taxon>
        <taxon>Embryophyta</taxon>
        <taxon>Tracheophyta</taxon>
        <taxon>Spermatophyta</taxon>
        <taxon>Magnoliopsida</taxon>
        <taxon>eudicotyledons</taxon>
        <taxon>Gunneridae</taxon>
        <taxon>Pentapetalae</taxon>
        <taxon>asterids</taxon>
        <taxon>Ericales</taxon>
        <taxon>Actinidiaceae</taxon>
        <taxon>Actinidia</taxon>
    </lineage>
</organism>
<feature type="compositionally biased region" description="Polar residues" evidence="1">
    <location>
        <begin position="86"/>
        <end position="108"/>
    </location>
</feature>
<sequence>MASQSNDGFGSYETDGSILSCPELQAREGINYWLMLRGRPRVPLGRDKGYYRAEPNPAWIFVKPSTQSKAEKMGIYEQSCLPEQHWSQRPSSRLTTRTTKSAQGNSSGVRPEFSHPPFQAVDGNVKPPQRTHVLGVSIKPWKPGLKWFDKLPAGSIKIFYQLFESFVAHFVFNTKAPKGVTSLLTLRKGKNESLHNYSKRYWELYNKIEECSEELVVGKL</sequence>
<evidence type="ECO:0000313" key="4">
    <source>
        <dbReference type="Proteomes" id="UP000585474"/>
    </source>
</evidence>
<dbReference type="AlphaFoldDB" id="A0A7J0GDJ7"/>
<dbReference type="OrthoDB" id="1685975at2759"/>
<protein>
    <recommendedName>
        <fullName evidence="2">Retrotransposon gag domain-containing protein</fullName>
    </recommendedName>
</protein>